<dbReference type="InterPro" id="IPR010359">
    <property type="entry name" value="IrrE_HExxH"/>
</dbReference>
<feature type="domain" description="IrrE N-terminal-like" evidence="1">
    <location>
        <begin position="48"/>
        <end position="162"/>
    </location>
</feature>
<proteinExistence type="predicted"/>
<dbReference type="Pfam" id="PF06114">
    <property type="entry name" value="Peptidase_M78"/>
    <property type="match status" value="1"/>
</dbReference>
<evidence type="ECO:0000313" key="2">
    <source>
        <dbReference type="EMBL" id="ESL02524.1"/>
    </source>
</evidence>
<dbReference type="Gene3D" id="1.10.10.2910">
    <property type="match status" value="1"/>
</dbReference>
<dbReference type="Proteomes" id="UP000018227">
    <property type="component" value="Unassembled WGS sequence"/>
</dbReference>
<gene>
    <name evidence="2" type="ORF">GCWU0000282_002660</name>
</gene>
<dbReference type="PANTHER" id="PTHR43236">
    <property type="entry name" value="ANTITOXIN HIGA1"/>
    <property type="match status" value="1"/>
</dbReference>
<dbReference type="RefSeq" id="WP_023355506.1">
    <property type="nucleotide sequence ID" value="NZ_KI535369.1"/>
</dbReference>
<dbReference type="InterPro" id="IPR052345">
    <property type="entry name" value="Rad_response_metalloprotease"/>
</dbReference>
<sequence length="252" mass="28503">MIDKMDLSNKASNLRKRFGEDGETPVDIFKLVQKIDNFTLIFYPLGTNISGVSYKGETSNVIAINSDMSIGRQRFSLAHELYHLYFDDSAVNAVSPIMIGSNDENEKKADQFASYFLIPSSSLYDMIEDIRENGNKECLTLEDVIRIEQYYGVSHKAMLYRLLNEGYLKSEQIKGMEVGIIETAAKLGYDISLYRSLPENRKGIVLGHYIASSEKLLEEELISQGKYESLLLDAFRDDIVYGIAGEEDITLD</sequence>
<dbReference type="HOGENOM" id="CLU_088575_1_0_9"/>
<dbReference type="AlphaFoldDB" id="V2XK22"/>
<dbReference type="eggNOG" id="COG2856">
    <property type="taxonomic scope" value="Bacteria"/>
</dbReference>
<dbReference type="PANTHER" id="PTHR43236:SF1">
    <property type="entry name" value="BLL7220 PROTEIN"/>
    <property type="match status" value="1"/>
</dbReference>
<keyword evidence="3" id="KW-1185">Reference proteome</keyword>
<comment type="caution">
    <text evidence="2">The sequence shown here is derived from an EMBL/GenBank/DDBJ whole genome shotgun (WGS) entry which is preliminary data.</text>
</comment>
<dbReference type="OrthoDB" id="9816277at2"/>
<name>V2XK22_9FIRM</name>
<reference evidence="2 3" key="1">
    <citation type="submission" date="2013-06" db="EMBL/GenBank/DDBJ databases">
        <authorList>
            <person name="Weinstock G."/>
            <person name="Sodergren E."/>
            <person name="Clifton S."/>
            <person name="Fulton L."/>
            <person name="Fulton B."/>
            <person name="Courtney L."/>
            <person name="Fronick C."/>
            <person name="Harrison M."/>
            <person name="Strong C."/>
            <person name="Farmer C."/>
            <person name="Delahaunty K."/>
            <person name="Markovic C."/>
            <person name="Hall O."/>
            <person name="Minx P."/>
            <person name="Tomlinson C."/>
            <person name="Mitreva M."/>
            <person name="Nelson J."/>
            <person name="Hou S."/>
            <person name="Wollam A."/>
            <person name="Pepin K.H."/>
            <person name="Johnson M."/>
            <person name="Bhonagiri V."/>
            <person name="Nash W.E."/>
            <person name="Warren W."/>
            <person name="Chinwalla A."/>
            <person name="Mardis E.R."/>
            <person name="Wilson R.K."/>
        </authorList>
    </citation>
    <scope>NUCLEOTIDE SEQUENCE [LARGE SCALE GENOMIC DNA]</scope>
    <source>
        <strain evidence="2 3">ATCC 51271</strain>
    </source>
</reference>
<evidence type="ECO:0000313" key="3">
    <source>
        <dbReference type="Proteomes" id="UP000018227"/>
    </source>
</evidence>
<organism evidence="2 3">
    <name type="scientific">Catonella morbi ATCC 51271</name>
    <dbReference type="NCBI Taxonomy" id="592026"/>
    <lineage>
        <taxon>Bacteria</taxon>
        <taxon>Bacillati</taxon>
        <taxon>Bacillota</taxon>
        <taxon>Clostridia</taxon>
        <taxon>Lachnospirales</taxon>
        <taxon>Lachnospiraceae</taxon>
        <taxon>Catonella</taxon>
    </lineage>
</organism>
<evidence type="ECO:0000259" key="1">
    <source>
        <dbReference type="Pfam" id="PF06114"/>
    </source>
</evidence>
<dbReference type="STRING" id="592026.GCWU0000282_002660"/>
<accession>V2XK22</accession>
<protein>
    <submittedName>
        <fullName evidence="2">Toxin-antitoxin system, toxin component domain protein</fullName>
    </submittedName>
</protein>
<dbReference type="EMBL" id="ACIL03000016">
    <property type="protein sequence ID" value="ESL02524.1"/>
    <property type="molecule type" value="Genomic_DNA"/>
</dbReference>